<accession>A0ABP9FW08</accession>
<dbReference type="EMBL" id="BAABLW010000007">
    <property type="protein sequence ID" value="GAA4919054.1"/>
    <property type="molecule type" value="Genomic_DNA"/>
</dbReference>
<protein>
    <submittedName>
        <fullName evidence="1">Uncharacterized protein</fullName>
    </submittedName>
</protein>
<evidence type="ECO:0000313" key="2">
    <source>
        <dbReference type="Proteomes" id="UP001500368"/>
    </source>
</evidence>
<proteinExistence type="predicted"/>
<sequence length="71" mass="8437">MSTVYRYSIPQRISIHIGQQLVRWAQQSAAASHERRTQRAEKQWSRLQSQLAAEKSREDAIRAYHLLPRQY</sequence>
<evidence type="ECO:0000313" key="1">
    <source>
        <dbReference type="EMBL" id="GAA4919054.1"/>
    </source>
</evidence>
<dbReference type="Proteomes" id="UP001500368">
    <property type="component" value="Unassembled WGS sequence"/>
</dbReference>
<comment type="caution">
    <text evidence="1">The sequence shown here is derived from an EMBL/GenBank/DDBJ whole genome shotgun (WGS) entry which is preliminary data.</text>
</comment>
<keyword evidence="2" id="KW-1185">Reference proteome</keyword>
<dbReference type="RefSeq" id="WP_345477315.1">
    <property type="nucleotide sequence ID" value="NZ_BAABLW010000007.1"/>
</dbReference>
<organism evidence="1 2">
    <name type="scientific">Nesterenkonia rhizosphaerae</name>
    <dbReference type="NCBI Taxonomy" id="1348272"/>
    <lineage>
        <taxon>Bacteria</taxon>
        <taxon>Bacillati</taxon>
        <taxon>Actinomycetota</taxon>
        <taxon>Actinomycetes</taxon>
        <taxon>Micrococcales</taxon>
        <taxon>Micrococcaceae</taxon>
        <taxon>Nesterenkonia</taxon>
    </lineage>
</organism>
<name>A0ABP9FW08_9MICC</name>
<reference evidence="2" key="1">
    <citation type="journal article" date="2019" name="Int. J. Syst. Evol. Microbiol.">
        <title>The Global Catalogue of Microorganisms (GCM) 10K type strain sequencing project: providing services to taxonomists for standard genome sequencing and annotation.</title>
        <authorList>
            <consortium name="The Broad Institute Genomics Platform"/>
            <consortium name="The Broad Institute Genome Sequencing Center for Infectious Disease"/>
            <person name="Wu L."/>
            <person name="Ma J."/>
        </authorList>
    </citation>
    <scope>NUCLEOTIDE SEQUENCE [LARGE SCALE GENOMIC DNA]</scope>
    <source>
        <strain evidence="2">JCM 19129</strain>
    </source>
</reference>
<gene>
    <name evidence="1" type="ORF">GCM10025790_13610</name>
</gene>